<keyword evidence="3 5" id="KW-1133">Transmembrane helix</keyword>
<feature type="transmembrane region" description="Helical" evidence="5">
    <location>
        <begin position="209"/>
        <end position="228"/>
    </location>
</feature>
<comment type="caution">
    <text evidence="7">The sequence shown here is derived from an EMBL/GenBank/DDBJ whole genome shotgun (WGS) entry which is preliminary data.</text>
</comment>
<gene>
    <name evidence="7" type="ORF">BSL78_11088</name>
</gene>
<dbReference type="InterPro" id="IPR037185">
    <property type="entry name" value="EmrE-like"/>
</dbReference>
<dbReference type="InterPro" id="IPR000620">
    <property type="entry name" value="EamA_dom"/>
</dbReference>
<name>A0A2G8KVM7_STIJA</name>
<dbReference type="OrthoDB" id="306876at2759"/>
<evidence type="ECO:0000313" key="8">
    <source>
        <dbReference type="Proteomes" id="UP000230750"/>
    </source>
</evidence>
<keyword evidence="8" id="KW-1185">Reference proteome</keyword>
<keyword evidence="2 5" id="KW-0812">Transmembrane</keyword>
<feature type="domain" description="EamA" evidence="6">
    <location>
        <begin position="113"/>
        <end position="252"/>
    </location>
</feature>
<evidence type="ECO:0000259" key="6">
    <source>
        <dbReference type="Pfam" id="PF00892"/>
    </source>
</evidence>
<organism evidence="7 8">
    <name type="scientific">Stichopus japonicus</name>
    <name type="common">Sea cucumber</name>
    <dbReference type="NCBI Taxonomy" id="307972"/>
    <lineage>
        <taxon>Eukaryota</taxon>
        <taxon>Metazoa</taxon>
        <taxon>Echinodermata</taxon>
        <taxon>Eleutherozoa</taxon>
        <taxon>Echinozoa</taxon>
        <taxon>Holothuroidea</taxon>
        <taxon>Aspidochirotacea</taxon>
        <taxon>Aspidochirotida</taxon>
        <taxon>Stichopodidae</taxon>
        <taxon>Apostichopus</taxon>
    </lineage>
</organism>
<dbReference type="GO" id="GO:0016020">
    <property type="term" value="C:membrane"/>
    <property type="evidence" value="ECO:0007669"/>
    <property type="project" value="UniProtKB-SubCell"/>
</dbReference>
<comment type="subcellular location">
    <subcellularLocation>
        <location evidence="1">Membrane</location>
        <topology evidence="1">Multi-pass membrane protein</topology>
    </subcellularLocation>
</comment>
<feature type="transmembrane region" description="Helical" evidence="5">
    <location>
        <begin position="20"/>
        <end position="44"/>
    </location>
</feature>
<feature type="transmembrane region" description="Helical" evidence="5">
    <location>
        <begin position="235"/>
        <end position="253"/>
    </location>
</feature>
<dbReference type="AlphaFoldDB" id="A0A2G8KVM7"/>
<evidence type="ECO:0000256" key="4">
    <source>
        <dbReference type="ARBA" id="ARBA00023136"/>
    </source>
</evidence>
<accession>A0A2G8KVM7</accession>
<feature type="transmembrane region" description="Helical" evidence="5">
    <location>
        <begin position="144"/>
        <end position="165"/>
    </location>
</feature>
<proteinExistence type="predicted"/>
<feature type="transmembrane region" description="Helical" evidence="5">
    <location>
        <begin position="51"/>
        <end position="69"/>
    </location>
</feature>
<evidence type="ECO:0000256" key="1">
    <source>
        <dbReference type="ARBA" id="ARBA00004141"/>
    </source>
</evidence>
<dbReference type="PANTHER" id="PTHR22911:SF6">
    <property type="entry name" value="SOLUTE CARRIER FAMILY 35 MEMBER G1"/>
    <property type="match status" value="1"/>
</dbReference>
<dbReference type="Pfam" id="PF00892">
    <property type="entry name" value="EamA"/>
    <property type="match status" value="1"/>
</dbReference>
<keyword evidence="4 5" id="KW-0472">Membrane</keyword>
<protein>
    <submittedName>
        <fullName evidence="7">Putative solute carrier family 35 member G1-like</fullName>
    </submittedName>
</protein>
<evidence type="ECO:0000313" key="7">
    <source>
        <dbReference type="EMBL" id="PIK52015.1"/>
    </source>
</evidence>
<evidence type="ECO:0000256" key="3">
    <source>
        <dbReference type="ARBA" id="ARBA00022989"/>
    </source>
</evidence>
<reference evidence="7 8" key="1">
    <citation type="journal article" date="2017" name="PLoS Biol.">
        <title>The sea cucumber genome provides insights into morphological evolution and visceral regeneration.</title>
        <authorList>
            <person name="Zhang X."/>
            <person name="Sun L."/>
            <person name="Yuan J."/>
            <person name="Sun Y."/>
            <person name="Gao Y."/>
            <person name="Zhang L."/>
            <person name="Li S."/>
            <person name="Dai H."/>
            <person name="Hamel J.F."/>
            <person name="Liu C."/>
            <person name="Yu Y."/>
            <person name="Liu S."/>
            <person name="Lin W."/>
            <person name="Guo K."/>
            <person name="Jin S."/>
            <person name="Xu P."/>
            <person name="Storey K.B."/>
            <person name="Huan P."/>
            <person name="Zhang T."/>
            <person name="Zhou Y."/>
            <person name="Zhang J."/>
            <person name="Lin C."/>
            <person name="Li X."/>
            <person name="Xing L."/>
            <person name="Huo D."/>
            <person name="Sun M."/>
            <person name="Wang L."/>
            <person name="Mercier A."/>
            <person name="Li F."/>
            <person name="Yang H."/>
            <person name="Xiang J."/>
        </authorList>
    </citation>
    <scope>NUCLEOTIDE SEQUENCE [LARGE SCALE GENOMIC DNA]</scope>
    <source>
        <strain evidence="7">Shaxun</strain>
        <tissue evidence="7">Muscle</tissue>
    </source>
</reference>
<feature type="transmembrane region" description="Helical" evidence="5">
    <location>
        <begin position="113"/>
        <end position="132"/>
    </location>
</feature>
<dbReference type="Proteomes" id="UP000230750">
    <property type="component" value="Unassembled WGS sequence"/>
</dbReference>
<dbReference type="PANTHER" id="PTHR22911">
    <property type="entry name" value="ACYL-MALONYL CONDENSING ENZYME-RELATED"/>
    <property type="match status" value="1"/>
</dbReference>
<sequence length="257" mass="28194">MSAIPFIDWQRSRDLNFQGLCFYILSALAGDLPIFLTVLSILYISIGDMMALDYGTSLVLTAIIGHLSLGELVTFITSILVLSDFFGVILVAKPSMIFPPSHQQTQSQFHRETGVLIALSSAVFGSLWVVGVRKLVAKDVFCTYTMMTISGLIGTVLSCAWMLILPSSSTRNSPEKLSDIFLLLLLYALVCTVQTVMGLKALTYEESKSFVTFSTLSVGFCYIIQITLLGEKVDVVCIIGAVVITTCVMLYSFRKEC</sequence>
<feature type="transmembrane region" description="Helical" evidence="5">
    <location>
        <begin position="177"/>
        <end position="197"/>
    </location>
</feature>
<evidence type="ECO:0000256" key="5">
    <source>
        <dbReference type="SAM" id="Phobius"/>
    </source>
</evidence>
<dbReference type="EMBL" id="MRZV01000346">
    <property type="protein sequence ID" value="PIK52015.1"/>
    <property type="molecule type" value="Genomic_DNA"/>
</dbReference>
<dbReference type="SUPFAM" id="SSF103481">
    <property type="entry name" value="Multidrug resistance efflux transporter EmrE"/>
    <property type="match status" value="2"/>
</dbReference>
<feature type="transmembrane region" description="Helical" evidence="5">
    <location>
        <begin position="75"/>
        <end position="92"/>
    </location>
</feature>
<evidence type="ECO:0000256" key="2">
    <source>
        <dbReference type="ARBA" id="ARBA00022692"/>
    </source>
</evidence>